<evidence type="ECO:0000313" key="2">
    <source>
        <dbReference type="EMBL" id="CAE8668190.1"/>
    </source>
</evidence>
<organism evidence="2 3">
    <name type="scientific">Polarella glacialis</name>
    <name type="common">Dinoflagellate</name>
    <dbReference type="NCBI Taxonomy" id="89957"/>
    <lineage>
        <taxon>Eukaryota</taxon>
        <taxon>Sar</taxon>
        <taxon>Alveolata</taxon>
        <taxon>Dinophyceae</taxon>
        <taxon>Suessiales</taxon>
        <taxon>Suessiaceae</taxon>
        <taxon>Polarella</taxon>
    </lineage>
</organism>
<dbReference type="AlphaFoldDB" id="A0A813J8A8"/>
<gene>
    <name evidence="2" type="ORF">PGLA2088_LOCUS16843</name>
</gene>
<feature type="non-terminal residue" evidence="2">
    <location>
        <position position="190"/>
    </location>
</feature>
<feature type="compositionally biased region" description="Basic and acidic residues" evidence="1">
    <location>
        <begin position="36"/>
        <end position="45"/>
    </location>
</feature>
<name>A0A813J8A8_POLGL</name>
<feature type="region of interest" description="Disordered" evidence="1">
    <location>
        <begin position="114"/>
        <end position="190"/>
    </location>
</feature>
<evidence type="ECO:0000256" key="1">
    <source>
        <dbReference type="SAM" id="MobiDB-lite"/>
    </source>
</evidence>
<comment type="caution">
    <text evidence="2">The sequence shown here is derived from an EMBL/GenBank/DDBJ whole genome shotgun (WGS) entry which is preliminary data.</text>
</comment>
<accession>A0A813J8A8</accession>
<feature type="region of interest" description="Disordered" evidence="1">
    <location>
        <begin position="36"/>
        <end position="101"/>
    </location>
</feature>
<reference evidence="2" key="1">
    <citation type="submission" date="2021-02" db="EMBL/GenBank/DDBJ databases">
        <authorList>
            <person name="Dougan E. K."/>
            <person name="Rhodes N."/>
            <person name="Thang M."/>
            <person name="Chan C."/>
        </authorList>
    </citation>
    <scope>NUCLEOTIDE SEQUENCE</scope>
</reference>
<protein>
    <submittedName>
        <fullName evidence="2">Uncharacterized protein</fullName>
    </submittedName>
</protein>
<evidence type="ECO:0000313" key="3">
    <source>
        <dbReference type="Proteomes" id="UP000626109"/>
    </source>
</evidence>
<dbReference type="Proteomes" id="UP000626109">
    <property type="component" value="Unassembled WGS sequence"/>
</dbReference>
<sequence>MGDNPSLTQEEEVTEVEVDLDIGVEGFAETFRDLVEEPSPERAEEQCPADYLDLTGPGEDPPDWGHQEDEEDDEALALEDRPPRTRGQRSGAKAQRQRLTRAAAIARAVIAEAAAEARRANQPTAAPREARATGSDSASAAAAASSSGGAGARRGPTQAAPHHQGVGNARGRSIPAACATPRAAPQFLTR</sequence>
<dbReference type="EMBL" id="CAJNNW010021573">
    <property type="protein sequence ID" value="CAE8668190.1"/>
    <property type="molecule type" value="Genomic_DNA"/>
</dbReference>
<proteinExistence type="predicted"/>
<feature type="compositionally biased region" description="Low complexity" evidence="1">
    <location>
        <begin position="114"/>
        <end position="147"/>
    </location>
</feature>
<feature type="compositionally biased region" description="Acidic residues" evidence="1">
    <location>
        <begin position="68"/>
        <end position="77"/>
    </location>
</feature>